<dbReference type="InterPro" id="IPR004841">
    <property type="entry name" value="AA-permease/SLC12A_dom"/>
</dbReference>
<organism evidence="7 8">
    <name type="scientific">Basidiobolus ranarum</name>
    <dbReference type="NCBI Taxonomy" id="34480"/>
    <lineage>
        <taxon>Eukaryota</taxon>
        <taxon>Fungi</taxon>
        <taxon>Fungi incertae sedis</taxon>
        <taxon>Zoopagomycota</taxon>
        <taxon>Entomophthoromycotina</taxon>
        <taxon>Basidiobolomycetes</taxon>
        <taxon>Basidiobolales</taxon>
        <taxon>Basidiobolaceae</taxon>
        <taxon>Basidiobolus</taxon>
    </lineage>
</organism>
<keyword evidence="2" id="KW-0813">Transport</keyword>
<keyword evidence="8" id="KW-1185">Reference proteome</keyword>
<evidence type="ECO:0000259" key="6">
    <source>
        <dbReference type="Pfam" id="PF00324"/>
    </source>
</evidence>
<evidence type="ECO:0000256" key="1">
    <source>
        <dbReference type="ARBA" id="ARBA00004141"/>
    </source>
</evidence>
<dbReference type="PANTHER" id="PTHR43495">
    <property type="entry name" value="GABA PERMEASE"/>
    <property type="match status" value="1"/>
</dbReference>
<evidence type="ECO:0000313" key="8">
    <source>
        <dbReference type="Proteomes" id="UP001479436"/>
    </source>
</evidence>
<keyword evidence="4" id="KW-1133">Transmembrane helix</keyword>
<comment type="caution">
    <text evidence="7">The sequence shown here is derived from an EMBL/GenBank/DDBJ whole genome shotgun (WGS) entry which is preliminary data.</text>
</comment>
<dbReference type="PANTHER" id="PTHR43495:SF5">
    <property type="entry name" value="GAMMA-AMINOBUTYRIC ACID PERMEASE"/>
    <property type="match status" value="1"/>
</dbReference>
<dbReference type="EMBL" id="JASJQH010002022">
    <property type="protein sequence ID" value="KAK9760565.1"/>
    <property type="molecule type" value="Genomic_DNA"/>
</dbReference>
<name>A0ABR2WGF1_9FUNG</name>
<evidence type="ECO:0000256" key="3">
    <source>
        <dbReference type="ARBA" id="ARBA00022692"/>
    </source>
</evidence>
<sequence>MNNVELSSLDSGTRTFYSEEPKINDIEKTIVDKKESEPGLQRTLKARHLSMISIGGTIGTGLFLASGNSISQAGPGG</sequence>
<dbReference type="Proteomes" id="UP001479436">
    <property type="component" value="Unassembled WGS sequence"/>
</dbReference>
<accession>A0ABR2WGF1</accession>
<dbReference type="Pfam" id="PF00324">
    <property type="entry name" value="AA_permease"/>
    <property type="match status" value="1"/>
</dbReference>
<proteinExistence type="predicted"/>
<reference evidence="7 8" key="1">
    <citation type="submission" date="2023-04" db="EMBL/GenBank/DDBJ databases">
        <title>Genome of Basidiobolus ranarum AG-B5.</title>
        <authorList>
            <person name="Stajich J.E."/>
            <person name="Carter-House D."/>
            <person name="Gryganskyi A."/>
        </authorList>
    </citation>
    <scope>NUCLEOTIDE SEQUENCE [LARGE SCALE GENOMIC DNA]</scope>
    <source>
        <strain evidence="7 8">AG-B5</strain>
    </source>
</reference>
<comment type="subcellular location">
    <subcellularLocation>
        <location evidence="1">Membrane</location>
        <topology evidence="1">Multi-pass membrane protein</topology>
    </subcellularLocation>
</comment>
<dbReference type="Gene3D" id="1.20.1740.10">
    <property type="entry name" value="Amino acid/polyamine transporter I"/>
    <property type="match status" value="1"/>
</dbReference>
<evidence type="ECO:0000256" key="4">
    <source>
        <dbReference type="ARBA" id="ARBA00022989"/>
    </source>
</evidence>
<keyword evidence="5" id="KW-0472">Membrane</keyword>
<keyword evidence="3" id="KW-0812">Transmembrane</keyword>
<evidence type="ECO:0000313" key="7">
    <source>
        <dbReference type="EMBL" id="KAK9760565.1"/>
    </source>
</evidence>
<evidence type="ECO:0000256" key="2">
    <source>
        <dbReference type="ARBA" id="ARBA00022448"/>
    </source>
</evidence>
<feature type="non-terminal residue" evidence="7">
    <location>
        <position position="77"/>
    </location>
</feature>
<protein>
    <recommendedName>
        <fullName evidence="6">Amino acid permease/ SLC12A domain-containing protein</fullName>
    </recommendedName>
</protein>
<gene>
    <name evidence="7" type="ORF">K7432_015288</name>
</gene>
<feature type="domain" description="Amino acid permease/ SLC12A" evidence="6">
    <location>
        <begin position="48"/>
        <end position="77"/>
    </location>
</feature>
<evidence type="ECO:0000256" key="5">
    <source>
        <dbReference type="ARBA" id="ARBA00023136"/>
    </source>
</evidence>